<evidence type="ECO:0000313" key="2">
    <source>
        <dbReference type="Proteomes" id="UP000694843"/>
    </source>
</evidence>
<proteinExistence type="predicted"/>
<feature type="chain" id="PRO_5044664490" evidence="1">
    <location>
        <begin position="18"/>
        <end position="175"/>
    </location>
</feature>
<gene>
    <name evidence="3 4" type="primary">LOC108683443</name>
</gene>
<dbReference type="AlphaFoldDB" id="A0A8B7PPV6"/>
<evidence type="ECO:0000313" key="4">
    <source>
        <dbReference type="RefSeq" id="XP_018028245.1"/>
    </source>
</evidence>
<dbReference type="Proteomes" id="UP000694843">
    <property type="component" value="Unplaced"/>
</dbReference>
<protein>
    <submittedName>
        <fullName evidence="3 4">Uncharacterized protein LOC108683443</fullName>
    </submittedName>
</protein>
<keyword evidence="2" id="KW-1185">Reference proteome</keyword>
<dbReference type="GeneID" id="108683443"/>
<dbReference type="RefSeq" id="XP_018028244.1">
    <property type="nucleotide sequence ID" value="XM_018172755.1"/>
</dbReference>
<evidence type="ECO:0000313" key="3">
    <source>
        <dbReference type="RefSeq" id="XP_018028244.1"/>
    </source>
</evidence>
<sequence length="175" mass="19334">MIQIALLLLVAIAAAQAESDCLQAVMKIKNMNYRECAAQHGDELAEASKNPVCKLLNPLSWYDIDSCDHIRANFFRCVAQTNGYLAADGTFDVEGFKANVLGHKCDDDINFDKASQNCVQLTDYLNPITYGRCVATHLQSASEQRCREMQRSGAKQRCCGMNQGKVAEQRCCGPC</sequence>
<organism evidence="2 3">
    <name type="scientific">Hyalella azteca</name>
    <name type="common">Amphipod</name>
    <dbReference type="NCBI Taxonomy" id="294128"/>
    <lineage>
        <taxon>Eukaryota</taxon>
        <taxon>Metazoa</taxon>
        <taxon>Ecdysozoa</taxon>
        <taxon>Arthropoda</taxon>
        <taxon>Crustacea</taxon>
        <taxon>Multicrustacea</taxon>
        <taxon>Malacostraca</taxon>
        <taxon>Eumalacostraca</taxon>
        <taxon>Peracarida</taxon>
        <taxon>Amphipoda</taxon>
        <taxon>Senticaudata</taxon>
        <taxon>Talitrida</taxon>
        <taxon>Talitroidea</taxon>
        <taxon>Hyalellidae</taxon>
        <taxon>Hyalella</taxon>
    </lineage>
</organism>
<reference evidence="3 4" key="1">
    <citation type="submission" date="2025-04" db="UniProtKB">
        <authorList>
            <consortium name="RefSeq"/>
        </authorList>
    </citation>
    <scope>IDENTIFICATION</scope>
    <source>
        <tissue evidence="3 4">Whole organism</tissue>
    </source>
</reference>
<keyword evidence="1" id="KW-0732">Signal</keyword>
<name>A0A8B7PPV6_HYAAZ</name>
<evidence type="ECO:0000256" key="1">
    <source>
        <dbReference type="SAM" id="SignalP"/>
    </source>
</evidence>
<accession>A0A8B7PPV6</accession>
<feature type="signal peptide" evidence="1">
    <location>
        <begin position="1"/>
        <end position="17"/>
    </location>
</feature>
<dbReference type="RefSeq" id="XP_018028245.1">
    <property type="nucleotide sequence ID" value="XM_018172756.1"/>
</dbReference>
<dbReference type="KEGG" id="hazt:108683443"/>